<dbReference type="OrthoDB" id="8421855at2"/>
<evidence type="ECO:0000313" key="1">
    <source>
        <dbReference type="EMBL" id="RDE10477.1"/>
    </source>
</evidence>
<dbReference type="AlphaFoldDB" id="A0A369W8T9"/>
<dbReference type="Proteomes" id="UP000253759">
    <property type="component" value="Unassembled WGS sequence"/>
</dbReference>
<gene>
    <name evidence="1" type="ORF">DVH29_00555</name>
</gene>
<organism evidence="1 2">
    <name type="scientific">Pelagibacterium lacus</name>
    <dbReference type="NCBI Taxonomy" id="2282655"/>
    <lineage>
        <taxon>Bacteria</taxon>
        <taxon>Pseudomonadati</taxon>
        <taxon>Pseudomonadota</taxon>
        <taxon>Alphaproteobacteria</taxon>
        <taxon>Hyphomicrobiales</taxon>
        <taxon>Devosiaceae</taxon>
        <taxon>Pelagibacterium</taxon>
    </lineage>
</organism>
<reference evidence="2" key="1">
    <citation type="submission" date="2018-07" db="EMBL/GenBank/DDBJ databases">
        <authorList>
            <person name="Liu B.-T."/>
            <person name="Du Z."/>
        </authorList>
    </citation>
    <scope>NUCLEOTIDE SEQUENCE [LARGE SCALE GENOMIC DNA]</scope>
    <source>
        <strain evidence="2">XYN52</strain>
    </source>
</reference>
<comment type="caution">
    <text evidence="1">The sequence shown here is derived from an EMBL/GenBank/DDBJ whole genome shotgun (WGS) entry which is preliminary data.</text>
</comment>
<dbReference type="Gene3D" id="1.10.1510.10">
    <property type="entry name" value="Uncharacterised protein YqeY/AIM41 PF09424, N-terminal domain"/>
    <property type="match status" value="1"/>
</dbReference>
<accession>A0A369W8T9</accession>
<name>A0A369W8T9_9HYPH</name>
<keyword evidence="2" id="KW-1185">Reference proteome</keyword>
<protein>
    <recommendedName>
        <fullName evidence="3">GatB/YqeY domain-containing protein</fullName>
    </recommendedName>
</protein>
<evidence type="ECO:0008006" key="3">
    <source>
        <dbReference type="Google" id="ProtNLM"/>
    </source>
</evidence>
<dbReference type="InterPro" id="IPR042184">
    <property type="entry name" value="YqeY/Aim41_N"/>
</dbReference>
<dbReference type="RefSeq" id="WP_114644198.1">
    <property type="nucleotide sequence ID" value="NZ_QQNH01000001.1"/>
</dbReference>
<sequence>MPESPAEALKTRLRTDLKAAMAGKDRSEAALLRTLIAAIDNAEAPALDGTAATAEIARLDLDPARLRAIIAGEIAEREQAAHALDSVGQAPRAAELRQQATLARRYL</sequence>
<evidence type="ECO:0000313" key="2">
    <source>
        <dbReference type="Proteomes" id="UP000253759"/>
    </source>
</evidence>
<dbReference type="EMBL" id="QQNH01000001">
    <property type="protein sequence ID" value="RDE10477.1"/>
    <property type="molecule type" value="Genomic_DNA"/>
</dbReference>
<proteinExistence type="predicted"/>